<dbReference type="InterPro" id="IPR023302">
    <property type="entry name" value="Pept_S9A_N"/>
</dbReference>
<dbReference type="SUPFAM" id="SSF50993">
    <property type="entry name" value="Peptidase/esterase 'gauge' domain"/>
    <property type="match status" value="1"/>
</dbReference>
<dbReference type="PRINTS" id="PR00862">
    <property type="entry name" value="PROLIGOPTASE"/>
</dbReference>
<dbReference type="OrthoDB" id="9801421at2"/>
<keyword evidence="9" id="KW-1185">Reference proteome</keyword>
<dbReference type="SUPFAM" id="SSF53474">
    <property type="entry name" value="alpha/beta-Hydrolases"/>
    <property type="match status" value="1"/>
</dbReference>
<dbReference type="Gene3D" id="3.40.50.1820">
    <property type="entry name" value="alpha/beta hydrolase"/>
    <property type="match status" value="1"/>
</dbReference>
<dbReference type="PANTHER" id="PTHR11757">
    <property type="entry name" value="PROTEASE FAMILY S9A OLIGOPEPTIDASE"/>
    <property type="match status" value="1"/>
</dbReference>
<dbReference type="Pfam" id="PF00326">
    <property type="entry name" value="Peptidase_S9"/>
    <property type="match status" value="1"/>
</dbReference>
<evidence type="ECO:0000313" key="8">
    <source>
        <dbReference type="EMBL" id="ALC06716.1"/>
    </source>
</evidence>
<keyword evidence="3" id="KW-0378">Hydrolase</keyword>
<dbReference type="GO" id="GO:0006508">
    <property type="term" value="P:proteolysis"/>
    <property type="evidence" value="ECO:0007669"/>
    <property type="project" value="UniProtKB-KW"/>
</dbReference>
<evidence type="ECO:0000256" key="1">
    <source>
        <dbReference type="ARBA" id="ARBA00005228"/>
    </source>
</evidence>
<dbReference type="EMBL" id="CP009220">
    <property type="protein sequence ID" value="ALC06716.1"/>
    <property type="molecule type" value="Genomic_DNA"/>
</dbReference>
<feature type="domain" description="Peptidase S9A N-terminal" evidence="7">
    <location>
        <begin position="15"/>
        <end position="436"/>
    </location>
</feature>
<evidence type="ECO:0000259" key="6">
    <source>
        <dbReference type="Pfam" id="PF00326"/>
    </source>
</evidence>
<reference evidence="8 9" key="1">
    <citation type="submission" date="2014-08" db="EMBL/GenBank/DDBJ databases">
        <title>Complete genome sequence of Corynebacterium deserti GIMN1.010 (=DSM 45689), isolated from desert sand in western China.</title>
        <authorList>
            <person name="Ruckert C."/>
            <person name="Albersmeier A."/>
            <person name="Kalinowski J."/>
        </authorList>
    </citation>
    <scope>NUCLEOTIDE SEQUENCE [LARGE SCALE GENOMIC DNA]</scope>
    <source>
        <strain evidence="8 9">GIMN1.010</strain>
    </source>
</reference>
<feature type="domain" description="Peptidase S9 prolyl oligopeptidase catalytic" evidence="6">
    <location>
        <begin position="496"/>
        <end position="709"/>
    </location>
</feature>
<evidence type="ECO:0008006" key="10">
    <source>
        <dbReference type="Google" id="ProtNLM"/>
    </source>
</evidence>
<accession>A0A0M4CF81</accession>
<evidence type="ECO:0000256" key="3">
    <source>
        <dbReference type="ARBA" id="ARBA00022801"/>
    </source>
</evidence>
<dbReference type="RefSeq" id="WP_053545621.1">
    <property type="nucleotide sequence ID" value="NZ_CP009220.1"/>
</dbReference>
<feature type="compositionally biased region" description="Polar residues" evidence="5">
    <location>
        <begin position="1"/>
        <end position="15"/>
    </location>
</feature>
<dbReference type="KEGG" id="cdx:CDES_11810"/>
<name>A0A0M4CF81_9CORY</name>
<evidence type="ECO:0000313" key="9">
    <source>
        <dbReference type="Proteomes" id="UP000068067"/>
    </source>
</evidence>
<feature type="region of interest" description="Disordered" evidence="5">
    <location>
        <begin position="1"/>
        <end position="21"/>
    </location>
</feature>
<sequence length="714" mass="79387">MSELSSSTNRESLTPPTAAVHPVTRSHHGIDFVDNYEWLRDKESQETLDYLEAENAFTEQETAHLDELKNNIYEEIKSRVKETDMSIPVRAGKYWYYSRTEEGKSYGYSCRIPVQDGADAWTPPVIPEGEPAEGESIILDANELAEGYEFFSIGASSVTTSGRYLAYSTDVTGDERFTLRIKDLETGELLPDTLTGIFYGALWVGEDYLFYQRVDDAWRPDTVWRHKVGTPVEEDVMVYHEPDERFSAWVGTTRSETFIVFGSASKITSEVSVLSFDDPEGRPEVLIPREDGVEYDVDHAVVGGEDVWIVTHNAEGPNFSVGWESVDKLKSLAALKPLVAHKDDVRIEGVDTYRDFIVLGYRSGAIGQVAVMKLVDGTFGEFRQLEFDEELYTVASGGNPEWDAPVIRISYGSFTTPAQLFNYWIESGERTLLKQQEVLGGYNREDYVASRLWVTATDGAQIPVSLVHRADLDLSKPNATLLYGYGSYESSIDPGFSIARLSLMDRGMIFAIAHVRGGGEMGRGWYDNGKTTTKKNTFTDFIDVADALIAQGITAPEILVAEGGSAGGLLMGAVANMAGDRFKAIEANVPFVDPLTSMLMPELPLTVIEWDEWGNPLEDKDIYEYMASYAPYENVEAKQYPNILAITSLNDTRVLYVEPAKWVAALRATATGGEFLLKTEMVAGHGGVSGRYEKWRETAFEYAWLVNQATGVTA</sequence>
<evidence type="ECO:0000256" key="4">
    <source>
        <dbReference type="ARBA" id="ARBA00022825"/>
    </source>
</evidence>
<evidence type="ECO:0000259" key="7">
    <source>
        <dbReference type="Pfam" id="PF02897"/>
    </source>
</evidence>
<evidence type="ECO:0000256" key="5">
    <source>
        <dbReference type="SAM" id="MobiDB-lite"/>
    </source>
</evidence>
<keyword evidence="2" id="KW-0645">Protease</keyword>
<comment type="similarity">
    <text evidence="1">Belongs to the peptidase S9A family.</text>
</comment>
<proteinExistence type="inferred from homology"/>
<dbReference type="PATRIC" id="fig|931089.4.peg.2382"/>
<dbReference type="InterPro" id="IPR051543">
    <property type="entry name" value="Serine_Peptidase_S9A"/>
</dbReference>
<evidence type="ECO:0000256" key="2">
    <source>
        <dbReference type="ARBA" id="ARBA00022670"/>
    </source>
</evidence>
<dbReference type="Gene3D" id="2.130.10.120">
    <property type="entry name" value="Prolyl oligopeptidase, N-terminal domain"/>
    <property type="match status" value="1"/>
</dbReference>
<organism evidence="8 9">
    <name type="scientific">Corynebacterium deserti GIMN1.010</name>
    <dbReference type="NCBI Taxonomy" id="931089"/>
    <lineage>
        <taxon>Bacteria</taxon>
        <taxon>Bacillati</taxon>
        <taxon>Actinomycetota</taxon>
        <taxon>Actinomycetes</taxon>
        <taxon>Mycobacteriales</taxon>
        <taxon>Corynebacteriaceae</taxon>
        <taxon>Corynebacterium</taxon>
    </lineage>
</organism>
<gene>
    <name evidence="8" type="ORF">CDES_11810</name>
</gene>
<dbReference type="AlphaFoldDB" id="A0A0M4CF81"/>
<dbReference type="STRING" id="931089.CDES_11810"/>
<protein>
    <recommendedName>
        <fullName evidence="10">Oligopeptidase B</fullName>
    </recommendedName>
</protein>
<dbReference type="InterPro" id="IPR001375">
    <property type="entry name" value="Peptidase_S9_cat"/>
</dbReference>
<dbReference type="GO" id="GO:0004252">
    <property type="term" value="F:serine-type endopeptidase activity"/>
    <property type="evidence" value="ECO:0007669"/>
    <property type="project" value="InterPro"/>
</dbReference>
<dbReference type="Pfam" id="PF02897">
    <property type="entry name" value="Peptidase_S9_N"/>
    <property type="match status" value="1"/>
</dbReference>
<dbReference type="Proteomes" id="UP000068067">
    <property type="component" value="Chromosome"/>
</dbReference>
<dbReference type="InterPro" id="IPR002470">
    <property type="entry name" value="Peptidase_S9A"/>
</dbReference>
<dbReference type="PANTHER" id="PTHR11757:SF19">
    <property type="entry name" value="PROLYL ENDOPEPTIDASE-LIKE"/>
    <property type="match status" value="1"/>
</dbReference>
<keyword evidence="4" id="KW-0720">Serine protease</keyword>
<dbReference type="InterPro" id="IPR029058">
    <property type="entry name" value="AB_hydrolase_fold"/>
</dbReference>